<keyword evidence="2" id="KW-1185">Reference proteome</keyword>
<dbReference type="EMBL" id="CH476736">
    <property type="protein sequence ID" value="EIE82196.1"/>
    <property type="molecule type" value="Genomic_DNA"/>
</dbReference>
<reference evidence="1 2" key="1">
    <citation type="journal article" date="2009" name="PLoS Genet.">
        <title>Genomic analysis of the basal lineage fungus Rhizopus oryzae reveals a whole-genome duplication.</title>
        <authorList>
            <person name="Ma L.-J."/>
            <person name="Ibrahim A.S."/>
            <person name="Skory C."/>
            <person name="Grabherr M.G."/>
            <person name="Burger G."/>
            <person name="Butler M."/>
            <person name="Elias M."/>
            <person name="Idnurm A."/>
            <person name="Lang B.F."/>
            <person name="Sone T."/>
            <person name="Abe A."/>
            <person name="Calvo S.E."/>
            <person name="Corrochano L.M."/>
            <person name="Engels R."/>
            <person name="Fu J."/>
            <person name="Hansberg W."/>
            <person name="Kim J.-M."/>
            <person name="Kodira C.D."/>
            <person name="Koehrsen M.J."/>
            <person name="Liu B."/>
            <person name="Miranda-Saavedra D."/>
            <person name="O'Leary S."/>
            <person name="Ortiz-Castellanos L."/>
            <person name="Poulter R."/>
            <person name="Rodriguez-Romero J."/>
            <person name="Ruiz-Herrera J."/>
            <person name="Shen Y.-Q."/>
            <person name="Zeng Q."/>
            <person name="Galagan J."/>
            <person name="Birren B.W."/>
            <person name="Cuomo C.A."/>
            <person name="Wickes B.L."/>
        </authorList>
    </citation>
    <scope>NUCLEOTIDE SEQUENCE [LARGE SCALE GENOMIC DNA]</scope>
    <source>
        <strain evidence="2">RA 99-880 / ATCC MYA-4621 / FGSC 9543 / NRRL 43880</strain>
    </source>
</reference>
<dbReference type="OrthoDB" id="2287945at2759"/>
<gene>
    <name evidence="1" type="ORF">RO3G_06901</name>
</gene>
<name>I1C166_RHIO9</name>
<evidence type="ECO:0000313" key="1">
    <source>
        <dbReference type="EMBL" id="EIE82196.1"/>
    </source>
</evidence>
<dbReference type="VEuPathDB" id="FungiDB:RO3G_06901"/>
<dbReference type="RefSeq" id="XP_067517592.1">
    <property type="nucleotide sequence ID" value="XM_067661491.1"/>
</dbReference>
<dbReference type="Proteomes" id="UP000009138">
    <property type="component" value="Unassembled WGS sequence"/>
</dbReference>
<evidence type="ECO:0000313" key="2">
    <source>
        <dbReference type="Proteomes" id="UP000009138"/>
    </source>
</evidence>
<sequence length="161" mass="18265">MVNKSRRPKLKCTKYTSVQQQEGSNGTRLCIPIGDKVDCRVCTQNSDDNGLNAANKLGSLRLPSTGLDMRKARTLIERLFTTKKDAKYLAKCHTILSNGVALALKSTNQKQNNKRSPYDKEQDDEIKSGHYCAWIRGSWFPPLQKKDKPYYGQYPPGLFKH</sequence>
<protein>
    <submittedName>
        <fullName evidence="1">Uncharacterized protein</fullName>
    </submittedName>
</protein>
<dbReference type="AlphaFoldDB" id="I1C166"/>
<dbReference type="GeneID" id="93613872"/>
<accession>I1C166</accession>
<organism evidence="1 2">
    <name type="scientific">Rhizopus delemar (strain RA 99-880 / ATCC MYA-4621 / FGSC 9543 / NRRL 43880)</name>
    <name type="common">Mucormycosis agent</name>
    <name type="synonym">Rhizopus arrhizus var. delemar</name>
    <dbReference type="NCBI Taxonomy" id="246409"/>
    <lineage>
        <taxon>Eukaryota</taxon>
        <taxon>Fungi</taxon>
        <taxon>Fungi incertae sedis</taxon>
        <taxon>Mucoromycota</taxon>
        <taxon>Mucoromycotina</taxon>
        <taxon>Mucoromycetes</taxon>
        <taxon>Mucorales</taxon>
        <taxon>Mucorineae</taxon>
        <taxon>Rhizopodaceae</taxon>
        <taxon>Rhizopus</taxon>
    </lineage>
</organism>
<dbReference type="InParanoid" id="I1C166"/>
<proteinExistence type="predicted"/>